<feature type="binding site" evidence="10">
    <location>
        <position position="50"/>
    </location>
    <ligand>
        <name>(6S)-5-formyl-5,6,7,8-tetrahydrofolate</name>
        <dbReference type="ChEBI" id="CHEBI:57457"/>
    </ligand>
</feature>
<dbReference type="Gene3D" id="1.20.120.430">
    <property type="entry name" value="tRNA modification GTPase MnmE domain 2"/>
    <property type="match status" value="1"/>
</dbReference>
<feature type="binding site" evidence="10">
    <location>
        <position position="114"/>
    </location>
    <ligand>
        <name>(6S)-5-formyl-5,6,7,8-tetrahydrofolate</name>
        <dbReference type="ChEBI" id="CHEBI:57457"/>
    </ligand>
</feature>
<evidence type="ECO:0000259" key="12">
    <source>
        <dbReference type="PROSITE" id="PS51709"/>
    </source>
</evidence>
<comment type="caution">
    <text evidence="10">Lacks conserved residue(s) required for the propagation of feature annotation.</text>
</comment>
<accession>A5ZTP1</accession>
<feature type="binding site" evidence="10">
    <location>
        <position position="153"/>
    </location>
    <ligand>
        <name>(6S)-5-formyl-5,6,7,8-tetrahydrofolate</name>
        <dbReference type="ChEBI" id="CHEBI:57457"/>
    </ligand>
</feature>
<evidence type="ECO:0000256" key="10">
    <source>
        <dbReference type="HAMAP-Rule" id="MF_00379"/>
    </source>
</evidence>
<evidence type="ECO:0000256" key="3">
    <source>
        <dbReference type="ARBA" id="ARBA00022694"/>
    </source>
</evidence>
<feature type="binding site" evidence="10">
    <location>
        <begin position="259"/>
        <end position="264"/>
    </location>
    <ligand>
        <name>GTP</name>
        <dbReference type="ChEBI" id="CHEBI:37565"/>
    </ligand>
</feature>
<gene>
    <name evidence="10" type="primary">mnmE</name>
    <name evidence="10 13" type="synonym">trmE</name>
    <name evidence="13" type="ORF">RUMOBE_02370</name>
</gene>
<reference evidence="13 14" key="1">
    <citation type="submission" date="2007-03" db="EMBL/GenBank/DDBJ databases">
        <authorList>
            <person name="Fulton L."/>
            <person name="Clifton S."/>
            <person name="Fulton B."/>
            <person name="Xu J."/>
            <person name="Minx P."/>
            <person name="Pepin K.H."/>
            <person name="Johnson M."/>
            <person name="Thiruvilangam P."/>
            <person name="Bhonagiri V."/>
            <person name="Nash W.E."/>
            <person name="Mardis E.R."/>
            <person name="Wilson R.K."/>
        </authorList>
    </citation>
    <scope>NUCLEOTIDE SEQUENCE [LARGE SCALE GENOMIC DNA]</scope>
    <source>
        <strain evidence="13 14">ATCC 29174</strain>
    </source>
</reference>
<keyword evidence="8 10" id="KW-0630">Potassium</keyword>
<dbReference type="Pfam" id="PF10396">
    <property type="entry name" value="TrmE_N"/>
    <property type="match status" value="1"/>
</dbReference>
<dbReference type="GO" id="GO:0030488">
    <property type="term" value="P:tRNA methylation"/>
    <property type="evidence" value="ECO:0007669"/>
    <property type="project" value="TreeGrafter"/>
</dbReference>
<keyword evidence="2 10" id="KW-0963">Cytoplasm</keyword>
<feature type="binding site" evidence="10">
    <location>
        <position position="284"/>
    </location>
    <ligand>
        <name>Mg(2+)</name>
        <dbReference type="ChEBI" id="CHEBI:18420"/>
    </ligand>
</feature>
<evidence type="ECO:0000256" key="4">
    <source>
        <dbReference type="ARBA" id="ARBA00022723"/>
    </source>
</evidence>
<feature type="binding site" evidence="10">
    <location>
        <begin position="278"/>
        <end position="284"/>
    </location>
    <ligand>
        <name>GTP</name>
        <dbReference type="ChEBI" id="CHEBI:37565"/>
    </ligand>
</feature>
<evidence type="ECO:0000256" key="8">
    <source>
        <dbReference type="ARBA" id="ARBA00022958"/>
    </source>
</evidence>
<dbReference type="InterPro" id="IPR027266">
    <property type="entry name" value="TrmE/GcvT-like"/>
</dbReference>
<sequence>MSLRSTEQSVGILNIRIISAPADISLGGNMDATIAAISTAMSASGIGIVRISGENAMDVIAKIYRSKNGKKDIRTVVSHTIHYGFIYDGEEVVDEVLVMIMRGPHTYTGEDTVEIDCHGGVYAMKRVLETVLKNGAVIAEPGEFTKRAFLNGRLDLSQAEAVMDVIQAKNSMALKSSVEQLKGSVQRAVKEIRARLLHQIAYIETALDDPEHFDLTDYPQELQKIVEKESENISELLKTADDGRMIQEGIKTVILGKPNAGKSSLLNFLVGEDRAIVTEIAGTTRDILEEYISLNGITLRVIDTAGIRETEDVVEKIGVGKAKQMAENADLILYVVDSSLPLDDNDREIMELLSGRKSIVIYNKTDLEAAVDIEELKEKTGSPVIPVSVVEETGISQLEDEIKRMFFHGELSFNDEVYITNARHKAALEESKESLKLVMDSIAMGMSEDFFSIDLMNAYESLGRIVGESVGEDLVNEIFSKFCVGK</sequence>
<comment type="subcellular location">
    <subcellularLocation>
        <location evidence="10">Cytoplasm</location>
    </subcellularLocation>
</comment>
<organism evidence="13 14">
    <name type="scientific">Blautia obeum ATCC 29174</name>
    <dbReference type="NCBI Taxonomy" id="411459"/>
    <lineage>
        <taxon>Bacteria</taxon>
        <taxon>Bacillati</taxon>
        <taxon>Bacillota</taxon>
        <taxon>Clostridia</taxon>
        <taxon>Lachnospirales</taxon>
        <taxon>Lachnospiraceae</taxon>
        <taxon>Blautia</taxon>
    </lineage>
</organism>
<dbReference type="InterPro" id="IPR005225">
    <property type="entry name" value="Small_GTP-bd"/>
</dbReference>
<name>A5ZTP1_9FIRM</name>
<evidence type="ECO:0000256" key="6">
    <source>
        <dbReference type="ARBA" id="ARBA00022801"/>
    </source>
</evidence>
<keyword evidence="6 10" id="KW-0378">Hydrolase</keyword>
<feature type="binding site" evidence="10">
    <location>
        <begin position="303"/>
        <end position="306"/>
    </location>
    <ligand>
        <name>GTP</name>
        <dbReference type="ChEBI" id="CHEBI:37565"/>
    </ligand>
</feature>
<comment type="function">
    <text evidence="10">Exhibits a very high intrinsic GTPase hydrolysis rate. Involved in the addition of a carboxymethylaminomethyl (cmnm) group at the wobble position (U34) of certain tRNAs, forming tRNA-cmnm(5)s(2)U34.</text>
</comment>
<keyword evidence="4 10" id="KW-0479">Metal-binding</keyword>
<comment type="cofactor">
    <cofactor evidence="10">
        <name>K(+)</name>
        <dbReference type="ChEBI" id="CHEBI:29103"/>
    </cofactor>
    <text evidence="10">Binds 1 potassium ion per subunit.</text>
</comment>
<evidence type="ECO:0000256" key="9">
    <source>
        <dbReference type="ARBA" id="ARBA00023134"/>
    </source>
</evidence>
<comment type="similarity">
    <text evidence="1 10 11">Belongs to the TRAFAC class TrmE-Era-EngA-EngB-Septin-like GTPase superfamily. TrmE GTPase family.</text>
</comment>
<dbReference type="EMBL" id="AAVO02000010">
    <property type="protein sequence ID" value="EDM86962.1"/>
    <property type="molecule type" value="Genomic_DNA"/>
</dbReference>
<dbReference type="NCBIfam" id="NF003661">
    <property type="entry name" value="PRK05291.1-3"/>
    <property type="match status" value="1"/>
</dbReference>
<feature type="binding site" evidence="10">
    <location>
        <position position="280"/>
    </location>
    <ligand>
        <name>K(+)</name>
        <dbReference type="ChEBI" id="CHEBI:29103"/>
    </ligand>
</feature>
<dbReference type="InterPro" id="IPR027368">
    <property type="entry name" value="MnmE_dom2"/>
</dbReference>
<dbReference type="CDD" id="cd04164">
    <property type="entry name" value="trmE"/>
    <property type="match status" value="1"/>
</dbReference>
<evidence type="ECO:0000256" key="2">
    <source>
        <dbReference type="ARBA" id="ARBA00022490"/>
    </source>
</evidence>
<dbReference type="Pfam" id="PF12631">
    <property type="entry name" value="MnmE_helical"/>
    <property type="match status" value="1"/>
</dbReference>
<dbReference type="InterPro" id="IPR018948">
    <property type="entry name" value="GTP-bd_TrmE_N"/>
</dbReference>
<dbReference type="GO" id="GO:0005829">
    <property type="term" value="C:cytosol"/>
    <property type="evidence" value="ECO:0007669"/>
    <property type="project" value="TreeGrafter"/>
</dbReference>
<keyword evidence="5 10" id="KW-0547">Nucleotide-binding</keyword>
<evidence type="ECO:0000256" key="1">
    <source>
        <dbReference type="ARBA" id="ARBA00011043"/>
    </source>
</evidence>
<dbReference type="AlphaFoldDB" id="A5ZTP1"/>
<comment type="subunit">
    <text evidence="10">Homodimer. Heterotetramer of two MnmE and two MnmG subunits.</text>
</comment>
<dbReference type="PANTHER" id="PTHR42714">
    <property type="entry name" value="TRNA MODIFICATION GTPASE GTPBP3"/>
    <property type="match status" value="1"/>
</dbReference>
<dbReference type="GO" id="GO:0005525">
    <property type="term" value="F:GTP binding"/>
    <property type="evidence" value="ECO:0007669"/>
    <property type="project" value="UniProtKB-UniRule"/>
</dbReference>
<dbReference type="InterPro" id="IPR025867">
    <property type="entry name" value="MnmE_helical"/>
</dbReference>
<keyword evidence="3 10" id="KW-0819">tRNA processing</keyword>
<protein>
    <recommendedName>
        <fullName evidence="10">tRNA modification GTPase MnmE</fullName>
        <ecNumber evidence="10">3.6.-.-</ecNumber>
    </recommendedName>
</protein>
<dbReference type="Gene3D" id="3.40.50.300">
    <property type="entry name" value="P-loop containing nucleotide triphosphate hydrolases"/>
    <property type="match status" value="1"/>
</dbReference>
<dbReference type="InterPro" id="IPR006073">
    <property type="entry name" value="GTP-bd"/>
</dbReference>
<dbReference type="InterPro" id="IPR004520">
    <property type="entry name" value="GTPase_MnmE"/>
</dbReference>
<dbReference type="Pfam" id="PF01926">
    <property type="entry name" value="MMR_HSR1"/>
    <property type="match status" value="1"/>
</dbReference>
<dbReference type="CDD" id="cd14858">
    <property type="entry name" value="TrmE_N"/>
    <property type="match status" value="1"/>
</dbReference>
<keyword evidence="7 10" id="KW-0460">Magnesium</keyword>
<dbReference type="NCBIfam" id="TIGR00450">
    <property type="entry name" value="mnmE_trmE_thdF"/>
    <property type="match status" value="1"/>
</dbReference>
<comment type="caution">
    <text evidence="13">The sequence shown here is derived from an EMBL/GenBank/DDBJ whole genome shotgun (WGS) entry which is preliminary data.</text>
</comment>
<dbReference type="Proteomes" id="UP000006002">
    <property type="component" value="Unassembled WGS sequence"/>
</dbReference>
<dbReference type="Gene3D" id="3.30.1360.120">
    <property type="entry name" value="Probable tRNA modification gtpase trme, domain 1"/>
    <property type="match status" value="1"/>
</dbReference>
<dbReference type="GO" id="GO:0046872">
    <property type="term" value="F:metal ion binding"/>
    <property type="evidence" value="ECO:0007669"/>
    <property type="project" value="UniProtKB-KW"/>
</dbReference>
<feature type="domain" description="TrmE-type G" evidence="12">
    <location>
        <begin position="249"/>
        <end position="407"/>
    </location>
</feature>
<dbReference type="FunFam" id="3.40.50.300:FF:000494">
    <property type="entry name" value="tRNA modification GTPase MnmE"/>
    <property type="match status" value="1"/>
</dbReference>
<dbReference type="GO" id="GO:0002098">
    <property type="term" value="P:tRNA wobble uridine modification"/>
    <property type="evidence" value="ECO:0007669"/>
    <property type="project" value="TreeGrafter"/>
</dbReference>
<feature type="binding site" evidence="10">
    <location>
        <position position="283"/>
    </location>
    <ligand>
        <name>K(+)</name>
        <dbReference type="ChEBI" id="CHEBI:29103"/>
    </ligand>
</feature>
<reference evidence="13 14" key="2">
    <citation type="submission" date="2007-04" db="EMBL/GenBank/DDBJ databases">
        <title>Draft genome sequence of Ruminococcus obeum (ATCC 29174).</title>
        <authorList>
            <person name="Sudarsanam P."/>
            <person name="Ley R."/>
            <person name="Guruge J."/>
            <person name="Turnbaugh P.J."/>
            <person name="Mahowald M."/>
            <person name="Liep D."/>
            <person name="Gordon J."/>
        </authorList>
    </citation>
    <scope>NUCLEOTIDE SEQUENCE [LARGE SCALE GENOMIC DNA]</scope>
    <source>
        <strain evidence="13 14">ATCC 29174</strain>
    </source>
</reference>
<proteinExistence type="inferred from homology"/>
<keyword evidence="9 10" id="KW-0342">GTP-binding</keyword>
<dbReference type="SUPFAM" id="SSF52540">
    <property type="entry name" value="P-loop containing nucleoside triphosphate hydrolases"/>
    <property type="match status" value="1"/>
</dbReference>
<dbReference type="GO" id="GO:0042802">
    <property type="term" value="F:identical protein binding"/>
    <property type="evidence" value="ECO:0007669"/>
    <property type="project" value="UniProtKB-ARBA"/>
</dbReference>
<dbReference type="HOGENOM" id="CLU_019624_4_1_9"/>
<evidence type="ECO:0000256" key="5">
    <source>
        <dbReference type="ARBA" id="ARBA00022741"/>
    </source>
</evidence>
<evidence type="ECO:0000256" key="11">
    <source>
        <dbReference type="RuleBase" id="RU003313"/>
    </source>
</evidence>
<dbReference type="PROSITE" id="PS51709">
    <property type="entry name" value="G_TRME"/>
    <property type="match status" value="1"/>
</dbReference>
<feature type="binding site" evidence="10">
    <location>
        <position position="486"/>
    </location>
    <ligand>
        <name>(6S)-5-formyl-5,6,7,8-tetrahydrofolate</name>
        <dbReference type="ChEBI" id="CHEBI:57457"/>
    </ligand>
</feature>
<dbReference type="HAMAP" id="MF_00379">
    <property type="entry name" value="GTPase_MnmE"/>
    <property type="match status" value="1"/>
</dbReference>
<dbReference type="NCBIfam" id="TIGR00231">
    <property type="entry name" value="small_GTP"/>
    <property type="match status" value="1"/>
</dbReference>
<dbReference type="GO" id="GO:0003924">
    <property type="term" value="F:GTPase activity"/>
    <property type="evidence" value="ECO:0007669"/>
    <property type="project" value="UniProtKB-UniRule"/>
</dbReference>
<feature type="binding site" evidence="10">
    <location>
        <position position="259"/>
    </location>
    <ligand>
        <name>K(+)</name>
        <dbReference type="ChEBI" id="CHEBI:29103"/>
    </ligand>
</feature>
<evidence type="ECO:0000313" key="13">
    <source>
        <dbReference type="EMBL" id="EDM86962.1"/>
    </source>
</evidence>
<dbReference type="eggNOG" id="COG0486">
    <property type="taxonomic scope" value="Bacteria"/>
</dbReference>
<dbReference type="FunFam" id="3.30.1360.120:FF:000003">
    <property type="entry name" value="tRNA modification GTPase MnmE"/>
    <property type="match status" value="1"/>
</dbReference>
<dbReference type="PANTHER" id="PTHR42714:SF2">
    <property type="entry name" value="TRNA MODIFICATION GTPASE GTPBP3, MITOCHONDRIAL"/>
    <property type="match status" value="1"/>
</dbReference>
<evidence type="ECO:0000313" key="14">
    <source>
        <dbReference type="Proteomes" id="UP000006002"/>
    </source>
</evidence>
<dbReference type="EC" id="3.6.-.-" evidence="10"/>
<feature type="binding site" evidence="10">
    <location>
        <position position="263"/>
    </location>
    <ligand>
        <name>Mg(2+)</name>
        <dbReference type="ChEBI" id="CHEBI:18420"/>
    </ligand>
</feature>
<feature type="binding site" evidence="10">
    <location>
        <position position="278"/>
    </location>
    <ligand>
        <name>K(+)</name>
        <dbReference type="ChEBI" id="CHEBI:29103"/>
    </ligand>
</feature>
<evidence type="ECO:0000256" key="7">
    <source>
        <dbReference type="ARBA" id="ARBA00022842"/>
    </source>
</evidence>
<dbReference type="InterPro" id="IPR031168">
    <property type="entry name" value="G_TrmE"/>
</dbReference>
<dbReference type="InterPro" id="IPR027417">
    <property type="entry name" value="P-loop_NTPase"/>
</dbReference>